<feature type="region of interest" description="Disordered" evidence="1">
    <location>
        <begin position="118"/>
        <end position="157"/>
    </location>
</feature>
<feature type="compositionally biased region" description="Basic and acidic residues" evidence="1">
    <location>
        <begin position="451"/>
        <end position="467"/>
    </location>
</feature>
<evidence type="ECO:0000256" key="1">
    <source>
        <dbReference type="SAM" id="MobiDB-lite"/>
    </source>
</evidence>
<evidence type="ECO:0000313" key="2">
    <source>
        <dbReference type="EMBL" id="QJA61857.1"/>
    </source>
</evidence>
<dbReference type="AlphaFoldDB" id="A0A6M3IXV8"/>
<reference evidence="2" key="1">
    <citation type="submission" date="2020-03" db="EMBL/GenBank/DDBJ databases">
        <title>The deep terrestrial virosphere.</title>
        <authorList>
            <person name="Holmfeldt K."/>
            <person name="Nilsson E."/>
            <person name="Simone D."/>
            <person name="Lopez-Fernandez M."/>
            <person name="Wu X."/>
            <person name="de Brujin I."/>
            <person name="Lundin D."/>
            <person name="Andersson A."/>
            <person name="Bertilsson S."/>
            <person name="Dopson M."/>
        </authorList>
    </citation>
    <scope>NUCLEOTIDE SEQUENCE</scope>
    <source>
        <strain evidence="4">MM415A00143</strain>
        <strain evidence="2">MM415B00874</strain>
        <strain evidence="3">TM448B00728</strain>
    </source>
</reference>
<gene>
    <name evidence="4" type="ORF">MM415A00143_0013</name>
    <name evidence="2" type="ORF">MM415B00874_0013</name>
    <name evidence="3" type="ORF">TM448B00728_0024</name>
</gene>
<evidence type="ECO:0000313" key="3">
    <source>
        <dbReference type="EMBL" id="QJH96476.1"/>
    </source>
</evidence>
<evidence type="ECO:0000313" key="4">
    <source>
        <dbReference type="EMBL" id="QJI05338.1"/>
    </source>
</evidence>
<dbReference type="EMBL" id="MT145198">
    <property type="protein sequence ID" value="QJI05338.1"/>
    <property type="molecule type" value="Genomic_DNA"/>
</dbReference>
<feature type="region of interest" description="Disordered" evidence="1">
    <location>
        <begin position="448"/>
        <end position="467"/>
    </location>
</feature>
<protein>
    <submittedName>
        <fullName evidence="2">Uncharacterized protein</fullName>
    </submittedName>
</protein>
<dbReference type="EMBL" id="MT141455">
    <property type="protein sequence ID" value="QJA61857.1"/>
    <property type="molecule type" value="Genomic_DNA"/>
</dbReference>
<feature type="compositionally biased region" description="Polar residues" evidence="1">
    <location>
        <begin position="414"/>
        <end position="426"/>
    </location>
</feature>
<name>A0A6M3IXV8_9ZZZZ</name>
<proteinExistence type="predicted"/>
<accession>A0A6M3IXV8</accession>
<feature type="region of interest" description="Disordered" evidence="1">
    <location>
        <begin position="402"/>
        <end position="439"/>
    </location>
</feature>
<dbReference type="EMBL" id="MT144652">
    <property type="protein sequence ID" value="QJH96476.1"/>
    <property type="molecule type" value="Genomic_DNA"/>
</dbReference>
<sequence length="467" mass="53446">MAKSSEDTSKTVQRGAYICSACKSEFEGTHCPECGNGKGNIRLAQDGIEHELHKTSHLFSASNLRATEDLMMSDSQQLERKRIQMQMEELDDNLREAQVIRTKIKMRDQEMALKRKEIEAKKLDEQSEDYISGRSNTPPSQSQQREEQSPFPQMPFMSTMSPQAVFMQQLMRMDSKKRAEFIDQLSEADPGALANLSSMFQQAQPQQQQQQMYPSMQPNQYGQYPMMPPWMQQPQQQTQQQPQTSPIELVKSIFELSREMQPQRDDSVKDLLHEFKDDLKKVHDRMDTVLTREREKDTSPLLEKMNSLEQKFNNGERGKSIVDQVNDLTSLVDGLEKAGLVRRSGSSDKTIDDELKLKEFDFKRETKNREIEIEESRMEAEKSKSNLTQSIVSSLLQRGIQKGIQAREDEDTPRASQGSASRTPPTLNRVRTVRPPEPVEVISEVATEAGVVRETRRPVKKTETGGE</sequence>
<organism evidence="2">
    <name type="scientific">viral metagenome</name>
    <dbReference type="NCBI Taxonomy" id="1070528"/>
    <lineage>
        <taxon>unclassified sequences</taxon>
        <taxon>metagenomes</taxon>
        <taxon>organismal metagenomes</taxon>
    </lineage>
</organism>